<protein>
    <submittedName>
        <fullName evidence="2">Unnamed protein product</fullName>
    </submittedName>
</protein>
<sequence length="134" mass="14843">MLPAPRRQPAMPKKVTTQAPQDITLLPKIIPSCPSEATLEKLISPPPRNQVPSRHPSAPTHDQAAYQLFIPKDCFGTHMTRMSIQVTNPKVVYRCASRETPDTLMTRGNWKFSRVASSQLPRAQSRGISNGGLD</sequence>
<organism evidence="2 3">
    <name type="scientific">Phytophthora fragariaefolia</name>
    <dbReference type="NCBI Taxonomy" id="1490495"/>
    <lineage>
        <taxon>Eukaryota</taxon>
        <taxon>Sar</taxon>
        <taxon>Stramenopiles</taxon>
        <taxon>Oomycota</taxon>
        <taxon>Peronosporomycetes</taxon>
        <taxon>Peronosporales</taxon>
        <taxon>Peronosporaceae</taxon>
        <taxon>Phytophthora</taxon>
    </lineage>
</organism>
<evidence type="ECO:0000313" key="3">
    <source>
        <dbReference type="Proteomes" id="UP001165121"/>
    </source>
</evidence>
<evidence type="ECO:0000313" key="2">
    <source>
        <dbReference type="EMBL" id="GMF33789.1"/>
    </source>
</evidence>
<dbReference type="AlphaFoldDB" id="A0A9W6X8N0"/>
<feature type="region of interest" description="Disordered" evidence="1">
    <location>
        <begin position="39"/>
        <end position="60"/>
    </location>
</feature>
<proteinExistence type="predicted"/>
<accession>A0A9W6X8N0</accession>
<evidence type="ECO:0000256" key="1">
    <source>
        <dbReference type="SAM" id="MobiDB-lite"/>
    </source>
</evidence>
<dbReference type="Proteomes" id="UP001165121">
    <property type="component" value="Unassembled WGS sequence"/>
</dbReference>
<keyword evidence="3" id="KW-1185">Reference proteome</keyword>
<dbReference type="OrthoDB" id="10596041at2759"/>
<comment type="caution">
    <text evidence="2">The sequence shown here is derived from an EMBL/GenBank/DDBJ whole genome shotgun (WGS) entry which is preliminary data.</text>
</comment>
<name>A0A9W6X8N0_9STRA</name>
<dbReference type="EMBL" id="BSXT01000766">
    <property type="protein sequence ID" value="GMF33789.1"/>
    <property type="molecule type" value="Genomic_DNA"/>
</dbReference>
<reference evidence="2" key="1">
    <citation type="submission" date="2023-04" db="EMBL/GenBank/DDBJ databases">
        <title>Phytophthora fragariaefolia NBRC 109709.</title>
        <authorList>
            <person name="Ichikawa N."/>
            <person name="Sato H."/>
            <person name="Tonouchi N."/>
        </authorList>
    </citation>
    <scope>NUCLEOTIDE SEQUENCE</scope>
    <source>
        <strain evidence="2">NBRC 109709</strain>
    </source>
</reference>
<gene>
    <name evidence="2" type="ORF">Pfra01_000847800</name>
</gene>